<feature type="compositionally biased region" description="Basic residues" evidence="4">
    <location>
        <begin position="22"/>
        <end position="36"/>
    </location>
</feature>
<proteinExistence type="predicted"/>
<evidence type="ECO:0000256" key="4">
    <source>
        <dbReference type="SAM" id="MobiDB-lite"/>
    </source>
</evidence>
<dbReference type="EMBL" id="CAJZBQ010000064">
    <property type="protein sequence ID" value="CAG9336302.1"/>
    <property type="molecule type" value="Genomic_DNA"/>
</dbReference>
<name>A0AAU9KQ78_9CILI</name>
<dbReference type="InterPro" id="IPR000504">
    <property type="entry name" value="RRM_dom"/>
</dbReference>
<organism evidence="6 7">
    <name type="scientific">Blepharisma stoltei</name>
    <dbReference type="NCBI Taxonomy" id="1481888"/>
    <lineage>
        <taxon>Eukaryota</taxon>
        <taxon>Sar</taxon>
        <taxon>Alveolata</taxon>
        <taxon>Ciliophora</taxon>
        <taxon>Postciliodesmatophora</taxon>
        <taxon>Heterotrichea</taxon>
        <taxon>Heterotrichida</taxon>
        <taxon>Blepharismidae</taxon>
        <taxon>Blepharisma</taxon>
    </lineage>
</organism>
<dbReference type="GO" id="GO:0003723">
    <property type="term" value="F:RNA binding"/>
    <property type="evidence" value="ECO:0007669"/>
    <property type="project" value="UniProtKB-UniRule"/>
</dbReference>
<sequence length="326" mass="36766">MGKKQVKEVEEENSSEEEKVHTKASKKKLSKDKKKKKDESSEEEIEEVVPKKSKRKSSTASYESEESQPKKKAKKDKKKKDKKDKNDSEESEEEIPEEKPKKSKGKSKKSKEPESDEEDEAPKKRKASDSSEPAPSKKHKKEESKADIESDFQHKVIVSNLPPDFTQKSLKKIFKKCGEFAFTVPHESQGFAVVKFKDESDVKKALKLNKALYKEKELLINTPDQLPAIQKRVEKISTIFVGNLNPTTTYEQVSSFFSGCGKVKSVRMSTDPEGKNKGFCHVDFTNSFAANLSLNLIGKKLNGKPLKIDLSADKRNNEAKPAQPST</sequence>
<dbReference type="Proteomes" id="UP001162131">
    <property type="component" value="Unassembled WGS sequence"/>
</dbReference>
<evidence type="ECO:0000256" key="2">
    <source>
        <dbReference type="ARBA" id="ARBA00022884"/>
    </source>
</evidence>
<dbReference type="Gene3D" id="3.30.70.330">
    <property type="match status" value="2"/>
</dbReference>
<dbReference type="InterPro" id="IPR035979">
    <property type="entry name" value="RBD_domain_sf"/>
</dbReference>
<dbReference type="SMART" id="SM00360">
    <property type="entry name" value="RRM"/>
    <property type="match status" value="2"/>
</dbReference>
<evidence type="ECO:0000313" key="6">
    <source>
        <dbReference type="EMBL" id="CAG9336302.1"/>
    </source>
</evidence>
<evidence type="ECO:0000259" key="5">
    <source>
        <dbReference type="PROSITE" id="PS50102"/>
    </source>
</evidence>
<dbReference type="PANTHER" id="PTHR23236">
    <property type="entry name" value="EUKARYOTIC TRANSLATION INITIATION FACTOR 4B/4H"/>
    <property type="match status" value="1"/>
</dbReference>
<keyword evidence="7" id="KW-1185">Reference proteome</keyword>
<dbReference type="Pfam" id="PF00076">
    <property type="entry name" value="RRM_1"/>
    <property type="match status" value="2"/>
</dbReference>
<dbReference type="PANTHER" id="PTHR23236:SF119">
    <property type="entry name" value="NUCLEAR RNA-BINDING PROTEIN SART-3"/>
    <property type="match status" value="1"/>
</dbReference>
<feature type="compositionally biased region" description="Basic residues" evidence="4">
    <location>
        <begin position="70"/>
        <end position="82"/>
    </location>
</feature>
<protein>
    <recommendedName>
        <fullName evidence="5">RRM domain-containing protein</fullName>
    </recommendedName>
</protein>
<comment type="caution">
    <text evidence="6">The sequence shown here is derived from an EMBL/GenBank/DDBJ whole genome shotgun (WGS) entry which is preliminary data.</text>
</comment>
<reference evidence="6" key="1">
    <citation type="submission" date="2021-09" db="EMBL/GenBank/DDBJ databases">
        <authorList>
            <consortium name="AG Swart"/>
            <person name="Singh M."/>
            <person name="Singh A."/>
            <person name="Seah K."/>
            <person name="Emmerich C."/>
        </authorList>
    </citation>
    <scope>NUCLEOTIDE SEQUENCE</scope>
    <source>
        <strain evidence="6">ATCC30299</strain>
    </source>
</reference>
<dbReference type="InterPro" id="IPR012677">
    <property type="entry name" value="Nucleotide-bd_a/b_plait_sf"/>
</dbReference>
<feature type="domain" description="RRM" evidence="5">
    <location>
        <begin position="154"/>
        <end position="225"/>
    </location>
</feature>
<evidence type="ECO:0000256" key="3">
    <source>
        <dbReference type="PROSITE-ProRule" id="PRU00176"/>
    </source>
</evidence>
<feature type="domain" description="RRM" evidence="5">
    <location>
        <begin position="237"/>
        <end position="313"/>
    </location>
</feature>
<accession>A0AAU9KQ78</accession>
<evidence type="ECO:0000256" key="1">
    <source>
        <dbReference type="ARBA" id="ARBA00022737"/>
    </source>
</evidence>
<keyword evidence="2 3" id="KW-0694">RNA-binding</keyword>
<feature type="region of interest" description="Disordered" evidence="4">
    <location>
        <begin position="1"/>
        <end position="148"/>
    </location>
</feature>
<keyword evidence="1" id="KW-0677">Repeat</keyword>
<evidence type="ECO:0000313" key="7">
    <source>
        <dbReference type="Proteomes" id="UP001162131"/>
    </source>
</evidence>
<dbReference type="AlphaFoldDB" id="A0AAU9KQ78"/>
<dbReference type="SUPFAM" id="SSF54928">
    <property type="entry name" value="RNA-binding domain, RBD"/>
    <property type="match status" value="2"/>
</dbReference>
<dbReference type="CDD" id="cd00590">
    <property type="entry name" value="RRM_SF"/>
    <property type="match status" value="1"/>
</dbReference>
<gene>
    <name evidence="6" type="ORF">BSTOLATCC_MIC66180</name>
</gene>
<dbReference type="PROSITE" id="PS50102">
    <property type="entry name" value="RRM"/>
    <property type="match status" value="2"/>
</dbReference>